<dbReference type="Proteomes" id="UP001497623">
    <property type="component" value="Unassembled WGS sequence"/>
</dbReference>
<reference evidence="1 2" key="1">
    <citation type="submission" date="2024-05" db="EMBL/GenBank/DDBJ databases">
        <authorList>
            <person name="Wallberg A."/>
        </authorList>
    </citation>
    <scope>NUCLEOTIDE SEQUENCE [LARGE SCALE GENOMIC DNA]</scope>
</reference>
<keyword evidence="2" id="KW-1185">Reference proteome</keyword>
<evidence type="ECO:0000313" key="1">
    <source>
        <dbReference type="EMBL" id="CAL4129697.1"/>
    </source>
</evidence>
<dbReference type="EMBL" id="CAXKWB010026177">
    <property type="protein sequence ID" value="CAL4129697.1"/>
    <property type="molecule type" value="Genomic_DNA"/>
</dbReference>
<proteinExistence type="predicted"/>
<organism evidence="1 2">
    <name type="scientific">Meganyctiphanes norvegica</name>
    <name type="common">Northern krill</name>
    <name type="synonym">Thysanopoda norvegica</name>
    <dbReference type="NCBI Taxonomy" id="48144"/>
    <lineage>
        <taxon>Eukaryota</taxon>
        <taxon>Metazoa</taxon>
        <taxon>Ecdysozoa</taxon>
        <taxon>Arthropoda</taxon>
        <taxon>Crustacea</taxon>
        <taxon>Multicrustacea</taxon>
        <taxon>Malacostraca</taxon>
        <taxon>Eumalacostraca</taxon>
        <taxon>Eucarida</taxon>
        <taxon>Euphausiacea</taxon>
        <taxon>Euphausiidae</taxon>
        <taxon>Meganyctiphanes</taxon>
    </lineage>
</organism>
<evidence type="ECO:0000313" key="2">
    <source>
        <dbReference type="Proteomes" id="UP001497623"/>
    </source>
</evidence>
<gene>
    <name evidence="1" type="ORF">MNOR_LOCUS26342</name>
</gene>
<accession>A0AAV2RKT1</accession>
<dbReference type="AlphaFoldDB" id="A0AAV2RKT1"/>
<protein>
    <submittedName>
        <fullName evidence="1">Uncharacterized protein</fullName>
    </submittedName>
</protein>
<sequence length="183" mass="21012">MIPTFKASQHIIKVTHCQCTARFCTVKVTAQICSIVFCSEIFTSTFQLENSCVCFKYELLFFAYLTSKYKRLFFSLDSGPEFMKSCISFEEVNGPGISCCFRIAKSFIFLFSRVRFNASLAVKPFTSNSLILTDHSCINNAISSFCFLNCLKSLFLFIKSYDFFSIMFLEQVSRCFLPRIFSS</sequence>
<comment type="caution">
    <text evidence="1">The sequence shown here is derived from an EMBL/GenBank/DDBJ whole genome shotgun (WGS) entry which is preliminary data.</text>
</comment>
<name>A0AAV2RKT1_MEGNR</name>